<dbReference type="InterPro" id="IPR012913">
    <property type="entry name" value="OS9-like_dom"/>
</dbReference>
<feature type="region of interest" description="Disordered" evidence="5">
    <location>
        <begin position="725"/>
        <end position="761"/>
    </location>
</feature>
<evidence type="ECO:0000313" key="7">
    <source>
        <dbReference type="EMBL" id="EJK64433.1"/>
    </source>
</evidence>
<keyword evidence="4" id="KW-1015">Disulfide bond</keyword>
<dbReference type="PANTHER" id="PTHR15414:SF0">
    <property type="entry name" value="ENDOPLASMIC RETICULUM LECTIN 1"/>
    <property type="match status" value="1"/>
</dbReference>
<feature type="domain" description="MRH" evidence="6">
    <location>
        <begin position="652"/>
        <end position="835"/>
    </location>
</feature>
<evidence type="ECO:0000256" key="1">
    <source>
        <dbReference type="ARBA" id="ARBA00004240"/>
    </source>
</evidence>
<dbReference type="InterPro" id="IPR044865">
    <property type="entry name" value="MRH_dom"/>
</dbReference>
<dbReference type="Pfam" id="PF13015">
    <property type="entry name" value="PRKCSH_1"/>
    <property type="match status" value="1"/>
</dbReference>
<protein>
    <recommendedName>
        <fullName evidence="6">MRH domain-containing protein</fullName>
    </recommendedName>
</protein>
<dbReference type="AlphaFoldDB" id="K0SE67"/>
<proteinExistence type="predicted"/>
<feature type="compositionally biased region" description="Gly residues" evidence="5">
    <location>
        <begin position="299"/>
        <end position="313"/>
    </location>
</feature>
<dbReference type="GO" id="GO:0030970">
    <property type="term" value="P:retrograde protein transport, ER to cytosol"/>
    <property type="evidence" value="ECO:0007669"/>
    <property type="project" value="TreeGrafter"/>
</dbReference>
<evidence type="ECO:0000256" key="3">
    <source>
        <dbReference type="ARBA" id="ARBA00022824"/>
    </source>
</evidence>
<dbReference type="InterPro" id="IPR045149">
    <property type="entry name" value="OS-9-like"/>
</dbReference>
<gene>
    <name evidence="7" type="ORF">THAOC_14830</name>
</gene>
<comment type="subcellular location">
    <subcellularLocation>
        <location evidence="1">Endoplasmic reticulum</location>
    </subcellularLocation>
</comment>
<evidence type="ECO:0000256" key="5">
    <source>
        <dbReference type="SAM" id="MobiDB-lite"/>
    </source>
</evidence>
<feature type="region of interest" description="Disordered" evidence="5">
    <location>
        <begin position="294"/>
        <end position="324"/>
    </location>
</feature>
<dbReference type="OrthoDB" id="448954at2759"/>
<dbReference type="GO" id="GO:0030968">
    <property type="term" value="P:endoplasmic reticulum unfolded protein response"/>
    <property type="evidence" value="ECO:0007669"/>
    <property type="project" value="InterPro"/>
</dbReference>
<dbReference type="eggNOG" id="ENOG502SY1U">
    <property type="taxonomic scope" value="Eukaryota"/>
</dbReference>
<organism evidence="7 8">
    <name type="scientific">Thalassiosira oceanica</name>
    <name type="common">Marine diatom</name>
    <dbReference type="NCBI Taxonomy" id="159749"/>
    <lineage>
        <taxon>Eukaryota</taxon>
        <taxon>Sar</taxon>
        <taxon>Stramenopiles</taxon>
        <taxon>Ochrophyta</taxon>
        <taxon>Bacillariophyta</taxon>
        <taxon>Coscinodiscophyceae</taxon>
        <taxon>Thalassiosirophycidae</taxon>
        <taxon>Thalassiosirales</taxon>
        <taxon>Thalassiosiraceae</taxon>
        <taxon>Thalassiosira</taxon>
    </lineage>
</organism>
<dbReference type="GO" id="GO:0005788">
    <property type="term" value="C:endoplasmic reticulum lumen"/>
    <property type="evidence" value="ECO:0007669"/>
    <property type="project" value="TreeGrafter"/>
</dbReference>
<dbReference type="InterPro" id="IPR036607">
    <property type="entry name" value="PRKCSH"/>
</dbReference>
<evidence type="ECO:0000256" key="2">
    <source>
        <dbReference type="ARBA" id="ARBA00022729"/>
    </source>
</evidence>
<name>K0SE67_THAOC</name>
<evidence type="ECO:0000256" key="4">
    <source>
        <dbReference type="ARBA" id="ARBA00023157"/>
    </source>
</evidence>
<accession>K0SE67</accession>
<feature type="compositionally biased region" description="Acidic residues" evidence="5">
    <location>
        <begin position="49"/>
        <end position="58"/>
    </location>
</feature>
<dbReference type="Pfam" id="PF07915">
    <property type="entry name" value="PRKCSH"/>
    <property type="match status" value="1"/>
</dbReference>
<keyword evidence="8" id="KW-1185">Reference proteome</keyword>
<dbReference type="Gene3D" id="2.70.130.10">
    <property type="entry name" value="Mannose-6-phosphate receptor binding domain"/>
    <property type="match status" value="2"/>
</dbReference>
<dbReference type="EMBL" id="AGNL01017259">
    <property type="protein sequence ID" value="EJK64433.1"/>
    <property type="molecule type" value="Genomic_DNA"/>
</dbReference>
<dbReference type="Proteomes" id="UP000266841">
    <property type="component" value="Unassembled WGS sequence"/>
</dbReference>
<dbReference type="InterPro" id="IPR009011">
    <property type="entry name" value="Man6P_isomerase_rcpt-bd_dom_sf"/>
</dbReference>
<evidence type="ECO:0000259" key="6">
    <source>
        <dbReference type="PROSITE" id="PS51914"/>
    </source>
</evidence>
<dbReference type="PROSITE" id="PS51914">
    <property type="entry name" value="MRH"/>
    <property type="match status" value="1"/>
</dbReference>
<keyword evidence="3" id="KW-0256">Endoplasmic reticulum</keyword>
<evidence type="ECO:0000313" key="8">
    <source>
        <dbReference type="Proteomes" id="UP000266841"/>
    </source>
</evidence>
<reference evidence="7 8" key="1">
    <citation type="journal article" date="2012" name="Genome Biol.">
        <title>Genome and low-iron response of an oceanic diatom adapted to chronic iron limitation.</title>
        <authorList>
            <person name="Lommer M."/>
            <person name="Specht M."/>
            <person name="Roy A.S."/>
            <person name="Kraemer L."/>
            <person name="Andreson R."/>
            <person name="Gutowska M.A."/>
            <person name="Wolf J."/>
            <person name="Bergner S.V."/>
            <person name="Schilhabel M.B."/>
            <person name="Klostermeier U.C."/>
            <person name="Beiko R.G."/>
            <person name="Rosenstiel P."/>
            <person name="Hippler M."/>
            <person name="Laroche J."/>
        </authorList>
    </citation>
    <scope>NUCLEOTIDE SEQUENCE [LARGE SCALE GENOMIC DNA]</scope>
    <source>
        <strain evidence="7 8">CCMP1005</strain>
    </source>
</reference>
<comment type="caution">
    <text evidence="7">The sequence shown here is derived from an EMBL/GenBank/DDBJ whole genome shotgun (WGS) entry which is preliminary data.</text>
</comment>
<keyword evidence="2" id="KW-0732">Signal</keyword>
<sequence>MTCCGGTPTASQVPPVGGWGRATRSRLATLPIRLVTDFGGMDLMYASDDEADGGDDTTEAVPAMDPSGQSVMLSHGKSSVIEATAEVPAAPTPTPQKKYHHPIPTDLRRSIGPHWTIYDATGQRFVCRTYDEDELVVLSRVDSAFLPAISVWDDESRFHHMPEERSAIPTQPTSGPTSNVIKKKFEFQIHGNNDVLPDEIISQVGDILMNMGMNAEVEDVAEVQAQLQNMLGDAENGANVEVDVMVLDNVLDMERAVDELQNQMLGDAAANADARDDAEITRIITAAALGAKKVMSSPGGRGSGGGRTSGRGGNPNALSTSRPSVDEVVNTLHNLRSVCSQLHMGWWSYEWCHAEAVRQFHVEVFRKPVDDKKYEIQDVTAVGMFNGAVSIIYPAGEYDGVHMAGRTITLQHDAKGKVVSHRETSHTKAENRLYRLELDPTSPLDKPQLARKAKGLGGPIVEHTFDHGDFCKEAGLKRKMTVELRCCLKEDIDSWLQLKNKKNGQNQSGMTGDSNAVLVDVKEDKTCVYRSRVCTPLLCPASAGTTESNSGGAAKDHVGGMLKALGDKFSYDFSADDDVRQEFEEMVNTMSDDGDLSGQSLLNKIKERLNNNKKKSGGVGATSVKLLGDTVAQPSVEKGDSIRKILEKTLGKKCISKNLGGWWTYEFCHNDNIRQYHATPVIDAATGLARTTVESEHFLGSFDLADSLYPDSDEHLHVVNATDPESELAGMGASKKPKTISRKSVAGKDKGKGGGSQPGGNGAVYVQEYLHGDVCDHEDVSESVIRRGGDITDGIVERSSTVRFLCGSKLEIVNVQEDETCHYILDVSVPGLCEHELFRPTMTKTQVVKCLPFDR</sequence>
<dbReference type="PANTHER" id="PTHR15414">
    <property type="entry name" value="OS-9-RELATED"/>
    <property type="match status" value="1"/>
</dbReference>
<feature type="region of interest" description="Disordered" evidence="5">
    <location>
        <begin position="49"/>
        <end position="72"/>
    </location>
</feature>